<sequence length="309" mass="31696">MKLSAKLACAMAPAFCAAAFAAAAAGTADSPQGPALSYPTKPITLVVPFPPGGLADLVARPLATKLGAALKQTVIVENRGGASGTIGTGHVASAAPDGYTLLFATANEIGVCPVLYHNLTYNTYRSFTPISQVVDFPAVLVTPQSDQEDFAQLVKRARAKPGKVAFASSGAGSTNHLTAEVFRKSEGLDIINVHYKGGGPAMADVAGGHVDAMFATLPSALPLIRAGKLKALATTGAARSAVLPDVPTLLDLGVKQGDITVWAGVLAPAGLPAEIAQRLNAEIKKIVTDPEFVSFLRQNGADPLYSTPD</sequence>
<evidence type="ECO:0000256" key="2">
    <source>
        <dbReference type="SAM" id="SignalP"/>
    </source>
</evidence>
<dbReference type="PANTHER" id="PTHR42928:SF5">
    <property type="entry name" value="BLR1237 PROTEIN"/>
    <property type="match status" value="1"/>
</dbReference>
<accession>A0A261UFS8</accession>
<keyword evidence="4" id="KW-1185">Reference proteome</keyword>
<dbReference type="Pfam" id="PF03401">
    <property type="entry name" value="TctC"/>
    <property type="match status" value="1"/>
</dbReference>
<proteinExistence type="inferred from homology"/>
<dbReference type="RefSeq" id="WP_094842194.1">
    <property type="nucleotide sequence ID" value="NZ_NEVS01000004.1"/>
</dbReference>
<name>A0A261UFS8_9BORD</name>
<dbReference type="SUPFAM" id="SSF53850">
    <property type="entry name" value="Periplasmic binding protein-like II"/>
    <property type="match status" value="1"/>
</dbReference>
<keyword evidence="2" id="KW-0732">Signal</keyword>
<dbReference type="PANTHER" id="PTHR42928">
    <property type="entry name" value="TRICARBOXYLATE-BINDING PROTEIN"/>
    <property type="match status" value="1"/>
</dbReference>
<comment type="caution">
    <text evidence="3">The sequence shown here is derived from an EMBL/GenBank/DDBJ whole genome shotgun (WGS) entry which is preliminary data.</text>
</comment>
<organism evidence="3 4">
    <name type="scientific">Bordetella genomosp. 11</name>
    <dbReference type="NCBI Taxonomy" id="1416808"/>
    <lineage>
        <taxon>Bacteria</taxon>
        <taxon>Pseudomonadati</taxon>
        <taxon>Pseudomonadota</taxon>
        <taxon>Betaproteobacteria</taxon>
        <taxon>Burkholderiales</taxon>
        <taxon>Alcaligenaceae</taxon>
        <taxon>Bordetella</taxon>
    </lineage>
</organism>
<evidence type="ECO:0000313" key="4">
    <source>
        <dbReference type="Proteomes" id="UP000215767"/>
    </source>
</evidence>
<comment type="similarity">
    <text evidence="1">Belongs to the UPF0065 (bug) family.</text>
</comment>
<dbReference type="PIRSF" id="PIRSF017082">
    <property type="entry name" value="YflP"/>
    <property type="match status" value="1"/>
</dbReference>
<dbReference type="InterPro" id="IPR005064">
    <property type="entry name" value="BUG"/>
</dbReference>
<dbReference type="CDD" id="cd07012">
    <property type="entry name" value="PBP2_Bug_TTT"/>
    <property type="match status" value="1"/>
</dbReference>
<dbReference type="Gene3D" id="3.40.190.150">
    <property type="entry name" value="Bordetella uptake gene, domain 1"/>
    <property type="match status" value="1"/>
</dbReference>
<evidence type="ECO:0000256" key="1">
    <source>
        <dbReference type="ARBA" id="ARBA00006987"/>
    </source>
</evidence>
<dbReference type="AlphaFoldDB" id="A0A261UFS8"/>
<dbReference type="EMBL" id="NEVS01000004">
    <property type="protein sequence ID" value="OZI60788.1"/>
    <property type="molecule type" value="Genomic_DNA"/>
</dbReference>
<dbReference type="OrthoDB" id="8678477at2"/>
<protein>
    <recommendedName>
        <fullName evidence="5">LacI family transcriptional regulator</fullName>
    </recommendedName>
</protein>
<gene>
    <name evidence="3" type="ORF">CAL28_15525</name>
</gene>
<evidence type="ECO:0008006" key="5">
    <source>
        <dbReference type="Google" id="ProtNLM"/>
    </source>
</evidence>
<dbReference type="InterPro" id="IPR042100">
    <property type="entry name" value="Bug_dom1"/>
</dbReference>
<feature type="chain" id="PRO_5012062692" description="LacI family transcriptional regulator" evidence="2">
    <location>
        <begin position="22"/>
        <end position="309"/>
    </location>
</feature>
<dbReference type="Proteomes" id="UP000215767">
    <property type="component" value="Unassembled WGS sequence"/>
</dbReference>
<evidence type="ECO:0000313" key="3">
    <source>
        <dbReference type="EMBL" id="OZI60788.1"/>
    </source>
</evidence>
<reference evidence="4" key="1">
    <citation type="submission" date="2017-05" db="EMBL/GenBank/DDBJ databases">
        <title>Complete and WGS of Bordetella genogroups.</title>
        <authorList>
            <person name="Spilker T."/>
            <person name="Lipuma J."/>
        </authorList>
    </citation>
    <scope>NUCLEOTIDE SEQUENCE [LARGE SCALE GENOMIC DNA]</scope>
    <source>
        <strain evidence="4">AU8856</strain>
    </source>
</reference>
<dbReference type="Gene3D" id="3.40.190.10">
    <property type="entry name" value="Periplasmic binding protein-like II"/>
    <property type="match status" value="1"/>
</dbReference>
<feature type="signal peptide" evidence="2">
    <location>
        <begin position="1"/>
        <end position="21"/>
    </location>
</feature>